<dbReference type="Proteomes" id="UP000663882">
    <property type="component" value="Unassembled WGS sequence"/>
</dbReference>
<dbReference type="EMBL" id="CAJOAX010005175">
    <property type="protein sequence ID" value="CAF3937997.1"/>
    <property type="molecule type" value="Genomic_DNA"/>
</dbReference>
<protein>
    <submittedName>
        <fullName evidence="3">Uncharacterized protein</fullName>
    </submittedName>
</protein>
<evidence type="ECO:0000313" key="7">
    <source>
        <dbReference type="Proteomes" id="UP000663854"/>
    </source>
</evidence>
<dbReference type="EMBL" id="CAJNOL010002944">
    <property type="protein sequence ID" value="CAF1538453.1"/>
    <property type="molecule type" value="Genomic_DNA"/>
</dbReference>
<evidence type="ECO:0000313" key="2">
    <source>
        <dbReference type="EMBL" id="CAF1246895.1"/>
    </source>
</evidence>
<dbReference type="Proteomes" id="UP000663874">
    <property type="component" value="Unassembled WGS sequence"/>
</dbReference>
<comment type="caution">
    <text evidence="3">The sequence shown here is derived from an EMBL/GenBank/DDBJ whole genome shotgun (WGS) entry which is preliminary data.</text>
</comment>
<proteinExistence type="predicted"/>
<reference evidence="3" key="1">
    <citation type="submission" date="2021-02" db="EMBL/GenBank/DDBJ databases">
        <authorList>
            <person name="Nowell W R."/>
        </authorList>
    </citation>
    <scope>NUCLEOTIDE SEQUENCE</scope>
</reference>
<evidence type="ECO:0000313" key="1">
    <source>
        <dbReference type="EMBL" id="CAF1219481.1"/>
    </source>
</evidence>
<evidence type="ECO:0000313" key="6">
    <source>
        <dbReference type="EMBL" id="CAF3937997.1"/>
    </source>
</evidence>
<dbReference type="Proteomes" id="UP000663823">
    <property type="component" value="Unassembled WGS sequence"/>
</dbReference>
<accession>A0A815AML9</accession>
<gene>
    <name evidence="5" type="ORF">FNK824_LOCUS8474</name>
    <name evidence="4" type="ORF">JXQ802_LOCUS42771</name>
    <name evidence="6" type="ORF">OTI717_LOCUS25709</name>
    <name evidence="3" type="ORF">PYM288_LOCUS27731</name>
    <name evidence="2" type="ORF">RFH988_LOCUS26966</name>
    <name evidence="1" type="ORF">SEV965_LOCUS22106</name>
</gene>
<keyword evidence="8" id="KW-1185">Reference proteome</keyword>
<evidence type="ECO:0000313" key="5">
    <source>
        <dbReference type="EMBL" id="CAF3690546.1"/>
    </source>
</evidence>
<dbReference type="EMBL" id="CAJNOU010001542">
    <property type="protein sequence ID" value="CAF1219481.1"/>
    <property type="molecule type" value="Genomic_DNA"/>
</dbReference>
<dbReference type="EMBL" id="CAJOBE010000838">
    <property type="protein sequence ID" value="CAF3690546.1"/>
    <property type="molecule type" value="Genomic_DNA"/>
</dbReference>
<evidence type="ECO:0000313" key="4">
    <source>
        <dbReference type="EMBL" id="CAF1538453.1"/>
    </source>
</evidence>
<evidence type="ECO:0000313" key="8">
    <source>
        <dbReference type="Proteomes" id="UP000663870"/>
    </source>
</evidence>
<dbReference type="Proteomes" id="UP000663870">
    <property type="component" value="Unassembled WGS sequence"/>
</dbReference>
<dbReference type="Proteomes" id="UP000663889">
    <property type="component" value="Unassembled WGS sequence"/>
</dbReference>
<dbReference type="Proteomes" id="UP000663854">
    <property type="component" value="Unassembled WGS sequence"/>
</dbReference>
<name>A0A815AML9_9BILA</name>
<organism evidence="3 7">
    <name type="scientific">Rotaria sordida</name>
    <dbReference type="NCBI Taxonomy" id="392033"/>
    <lineage>
        <taxon>Eukaryota</taxon>
        <taxon>Metazoa</taxon>
        <taxon>Spiralia</taxon>
        <taxon>Gnathifera</taxon>
        <taxon>Rotifera</taxon>
        <taxon>Eurotatoria</taxon>
        <taxon>Bdelloidea</taxon>
        <taxon>Philodinida</taxon>
        <taxon>Philodinidae</taxon>
        <taxon>Rotaria</taxon>
    </lineage>
</organism>
<evidence type="ECO:0000313" key="3">
    <source>
        <dbReference type="EMBL" id="CAF1258095.1"/>
    </source>
</evidence>
<dbReference type="EMBL" id="CAJNOH010001882">
    <property type="protein sequence ID" value="CAF1258095.1"/>
    <property type="molecule type" value="Genomic_DNA"/>
</dbReference>
<dbReference type="EMBL" id="CAJNOO010002219">
    <property type="protein sequence ID" value="CAF1246895.1"/>
    <property type="molecule type" value="Genomic_DNA"/>
</dbReference>
<dbReference type="AlphaFoldDB" id="A0A815AML9"/>
<sequence length="66" mass="8042">MKILIDSNNIFQRFIDSTNKHHHQIQQQTEDSPIHIPYQYQTLPPAEFLRSHWIELYNELHKNNET</sequence>